<keyword evidence="3" id="KW-1185">Reference proteome</keyword>
<dbReference type="AlphaFoldDB" id="A0A166UX09"/>
<feature type="region of interest" description="Disordered" evidence="1">
    <location>
        <begin position="28"/>
        <end position="58"/>
    </location>
</feature>
<organism evidence="2 3">
    <name type="scientific">Athelia psychrophila</name>
    <dbReference type="NCBI Taxonomy" id="1759441"/>
    <lineage>
        <taxon>Eukaryota</taxon>
        <taxon>Fungi</taxon>
        <taxon>Dikarya</taxon>
        <taxon>Basidiomycota</taxon>
        <taxon>Agaricomycotina</taxon>
        <taxon>Agaricomycetes</taxon>
        <taxon>Agaricomycetidae</taxon>
        <taxon>Atheliales</taxon>
        <taxon>Atheliaceae</taxon>
        <taxon>Athelia</taxon>
    </lineage>
</organism>
<name>A0A166UX09_9AGAM</name>
<evidence type="ECO:0000313" key="3">
    <source>
        <dbReference type="Proteomes" id="UP000076532"/>
    </source>
</evidence>
<reference evidence="2 3" key="1">
    <citation type="journal article" date="2016" name="Mol. Biol. Evol.">
        <title>Comparative Genomics of Early-Diverging Mushroom-Forming Fungi Provides Insights into the Origins of Lignocellulose Decay Capabilities.</title>
        <authorList>
            <person name="Nagy L.G."/>
            <person name="Riley R."/>
            <person name="Tritt A."/>
            <person name="Adam C."/>
            <person name="Daum C."/>
            <person name="Floudas D."/>
            <person name="Sun H."/>
            <person name="Yadav J.S."/>
            <person name="Pangilinan J."/>
            <person name="Larsson K.H."/>
            <person name="Matsuura K."/>
            <person name="Barry K."/>
            <person name="Labutti K."/>
            <person name="Kuo R."/>
            <person name="Ohm R.A."/>
            <person name="Bhattacharya S.S."/>
            <person name="Shirouzu T."/>
            <person name="Yoshinaga Y."/>
            <person name="Martin F.M."/>
            <person name="Grigoriev I.V."/>
            <person name="Hibbett D.S."/>
        </authorList>
    </citation>
    <scope>NUCLEOTIDE SEQUENCE [LARGE SCALE GENOMIC DNA]</scope>
    <source>
        <strain evidence="2 3">CBS 109695</strain>
    </source>
</reference>
<protein>
    <submittedName>
        <fullName evidence="2">Uncharacterized protein</fullName>
    </submittedName>
</protein>
<dbReference type="EMBL" id="KV417487">
    <property type="protein sequence ID" value="KZP32123.1"/>
    <property type="molecule type" value="Genomic_DNA"/>
</dbReference>
<evidence type="ECO:0000256" key="1">
    <source>
        <dbReference type="SAM" id="MobiDB-lite"/>
    </source>
</evidence>
<proteinExistence type="predicted"/>
<feature type="compositionally biased region" description="Polar residues" evidence="1">
    <location>
        <begin position="35"/>
        <end position="52"/>
    </location>
</feature>
<sequence>MYDTGDRWTDLPLYFVSSYSRTVEFKVEHRRASPASGTDTKHSLSQSTSNLEATRRAR</sequence>
<evidence type="ECO:0000313" key="2">
    <source>
        <dbReference type="EMBL" id="KZP32123.1"/>
    </source>
</evidence>
<accession>A0A166UX09</accession>
<dbReference type="Proteomes" id="UP000076532">
    <property type="component" value="Unassembled WGS sequence"/>
</dbReference>
<gene>
    <name evidence="2" type="ORF">FIBSPDRAFT_849109</name>
</gene>